<keyword evidence="6" id="KW-1185">Reference proteome</keyword>
<evidence type="ECO:0000313" key="5">
    <source>
        <dbReference type="EMBL" id="RKP06477.1"/>
    </source>
</evidence>
<feature type="domain" description="U3 small nucleolar RNA-associated protein 20 C-terminal" evidence="4">
    <location>
        <begin position="1729"/>
        <end position="1852"/>
    </location>
</feature>
<dbReference type="SUPFAM" id="SSF48371">
    <property type="entry name" value="ARM repeat"/>
    <property type="match status" value="2"/>
</dbReference>
<dbReference type="Pfam" id="PF20416">
    <property type="entry name" value="UTP20"/>
    <property type="match status" value="1"/>
</dbReference>
<evidence type="ECO:0000256" key="1">
    <source>
        <dbReference type="SAM" id="MobiDB-lite"/>
    </source>
</evidence>
<feature type="compositionally biased region" description="Basic residues" evidence="1">
    <location>
        <begin position="1833"/>
        <end position="1851"/>
    </location>
</feature>
<dbReference type="InterPro" id="IPR016024">
    <property type="entry name" value="ARM-type_fold"/>
</dbReference>
<dbReference type="InterPro" id="IPR052575">
    <property type="entry name" value="SSU_processome_comp_20"/>
</dbReference>
<dbReference type="Pfam" id="PF23099">
    <property type="entry name" value="UTP20_C"/>
    <property type="match status" value="2"/>
</dbReference>
<proteinExistence type="predicted"/>
<dbReference type="InterPro" id="IPR046523">
    <property type="entry name" value="UTP20_dom"/>
</dbReference>
<evidence type="ECO:0000259" key="3">
    <source>
        <dbReference type="Pfam" id="PF20416"/>
    </source>
</evidence>
<accession>A0A4P9XKY1</accession>
<protein>
    <submittedName>
        <fullName evidence="5">Uncharacterized protein</fullName>
    </submittedName>
</protein>
<dbReference type="PANTHER" id="PTHR17695">
    <property type="entry name" value="SMALL SUBUNIT PROCESSOME COMPONENT 20 HOMOLOG"/>
    <property type="match status" value="1"/>
</dbReference>
<feature type="domain" description="U3 small nucleolar RNA-associated protein 20" evidence="3">
    <location>
        <begin position="916"/>
        <end position="1133"/>
    </location>
</feature>
<evidence type="ECO:0000259" key="4">
    <source>
        <dbReference type="Pfam" id="PF23099"/>
    </source>
</evidence>
<dbReference type="Pfam" id="PF07539">
    <property type="entry name" value="UTP20_N"/>
    <property type="match status" value="1"/>
</dbReference>
<dbReference type="InterPro" id="IPR011989">
    <property type="entry name" value="ARM-like"/>
</dbReference>
<dbReference type="PANTHER" id="PTHR17695:SF11">
    <property type="entry name" value="SMALL SUBUNIT PROCESSOME COMPONENT 20 HOMOLOG"/>
    <property type="match status" value="1"/>
</dbReference>
<dbReference type="GO" id="GO:0030686">
    <property type="term" value="C:90S preribosome"/>
    <property type="evidence" value="ECO:0007669"/>
    <property type="project" value="TreeGrafter"/>
</dbReference>
<dbReference type="InterPro" id="IPR057525">
    <property type="entry name" value="UTP20_C"/>
</dbReference>
<feature type="domain" description="U3 small nucleolar RNA-associated protein 20 C-terminal" evidence="4">
    <location>
        <begin position="1476"/>
        <end position="1653"/>
    </location>
</feature>
<dbReference type="GO" id="GO:0032040">
    <property type="term" value="C:small-subunit processome"/>
    <property type="evidence" value="ECO:0007669"/>
    <property type="project" value="TreeGrafter"/>
</dbReference>
<sequence length="1873" mass="212318">RIDHWNFYKQLLAALGEMPQLPEKHSRDIVPFFLPSKCAILVHTARVTHERMAGFLRLFGKIRNPRQFYKTAELHSIYWTLLSKGDQKIQGLALDCLLTWRPKNVLIYADNLRNLLDDYKFRDELVTFSLTPGEEGAINAEHRPDVLPYVVRILYGRMVSRKGRGSAKTGMTARRTAILSALGGFQEAELGMFVDLMLEPFARIRMADDMVDGVLKMSDDASLLSGVSRRRQLGLLNALEDVLKQLGARLAPYITTLFRTVLYLAREAHVRLAAADTNTLMEVDSDDTQQQDDSTLDTFAREQYKQIRQQSHRRLCDFFRMNVIADYRSFMPAMFAAFASERVEKLDVESTQAPSAIMEMFVAWSCTYDYATYLVDYEPRIIPKLFACLSAKKVRPSVVSEVLSVVENLLSLQDPDAMALDENAEEHRLPEANAPVCELSTRILGPHVPLLLNQLSGLLFATKHNADFARDAFVRREINVLSRVAQLVEGEHQVQQVVELLMPYLKKPGRQVPESTKVDILRIVSGFLRMISELRTRPGVLQRYYGEFSALFQKLSSRDCRLLLVSVLDQLALINSDIQLAADLARELNAFTGRRIGEPDFDRRLAAFGRINDELYLTLTPLQWLPLLHNFVFFMHDTEELSIRGSAAYGLKRFVERAANEPADTPDRAALENLLVRIVYAGVKRAMKTRAEVVRQEAAMVLATIVQRFAHMPLFSDMARLLADGDEEASFLHNVYHIQLHRRIRAVQRLGQMCTDGKLTATTLTQLILPMLDHFIFDADRVADHNLINATVVAVGAAAECIPWGAYHNQLRKFLRAFKSKPDLEKVMVRALMTTIDAFHFDLSAAEVADQTPPAKRLPEPFEQKVAEVAPVEENEAANTSAATSADMVVDTATRIHAVLTSRLLPELMTFVRPSDEENVRTRVPIALSLAKLLRKLPEKSLRIQLPGLLVILCQSLRYKTQDARDCTRDTLNKIAAFLGPSYLQFLVVELRTALTRGFQRHVLGYTLHSLLANLQPQLRLGDLENCLDQLIAVMIEDIFGSIGEEKEKDEVTGKTKEMRAMRSYDSYEIVTRLVRYESIDKLIVPLKDIMHETESLKVMRKVDEVLRRLAVGINYNPDFKAQQLYLFCYGMISLDAKIALAKPVVRANKSLRDLNYEVQLQRDHGEKRDYYQTNVHRFVEFGLGILLTAFKRTRFDTQCKEHLGWLNKLLDVTGNAAYSHHQQVMVLAFRALSVLCPLPLHGLKNGLPAVVKRTFEVLSKTTNTGTELAQSCFRLLTCVIRQCQQVTVTEAQLTFLVNLIRPDLEETEKQAVTFSLVRAIIGRKFVAPEVYDLMDTVRDLLVTSQSDQVRAQCRQIYLQFLLEYPQGEKRMVAQLRFLVSNLGYVYESGRESVMELLSVVFTKIDERILAPHWEMFLMALVLALVNDESSRCREMVGSLIRTLFKTANQSARENFFVMLSRWFENGEHASMRRASLQAYGLVIEASGDGARRHLPKLLGYVKTVLAAAAKEVHGDADSEEEEEEASVAEHWEQVYFALSTFARAIKHFADITYTAATLDVWRHTFALLLYPHTWVRLSSARLLGQYLGGLDASTLAVAQQPDAPVFITTATLNELTVDMCRQLKSPLLADELGTQVVKNLFFIGRHLFAHDKTATADDAAADSDAESASDEEEGKEKPVSHKSGKLLRLFKRLSYTARKEAGRTQRVAQVSQAASVADCIAQLMSIVSCQRMAIYRWFAAMVSFIPGDELQPYLVPIISPVYRTVADETNKTEEFEPLRQLASELLEMVQKHVGSTVYFEAYTGIRKHAEEKRTERKSKRAFQAMVDPEAHAKRKLRKNEKKKELQKRKVAKDMARKGKVPGATRIRVSHKI</sequence>
<name>A0A4P9XKY1_9FUNG</name>
<feature type="non-terminal residue" evidence="5">
    <location>
        <position position="1"/>
    </location>
</feature>
<dbReference type="InterPro" id="IPR011430">
    <property type="entry name" value="UTP20_N"/>
</dbReference>
<evidence type="ECO:0000259" key="2">
    <source>
        <dbReference type="Pfam" id="PF07539"/>
    </source>
</evidence>
<evidence type="ECO:0000313" key="6">
    <source>
        <dbReference type="Proteomes" id="UP000271241"/>
    </source>
</evidence>
<feature type="region of interest" description="Disordered" evidence="1">
    <location>
        <begin position="1660"/>
        <end position="1683"/>
    </location>
</feature>
<dbReference type="EMBL" id="KZ992876">
    <property type="protein sequence ID" value="RKP06477.1"/>
    <property type="molecule type" value="Genomic_DNA"/>
</dbReference>
<gene>
    <name evidence="5" type="ORF">THASP1DRAFT_18449</name>
</gene>
<feature type="region of interest" description="Disordered" evidence="1">
    <location>
        <begin position="1810"/>
        <end position="1873"/>
    </location>
</feature>
<dbReference type="Proteomes" id="UP000271241">
    <property type="component" value="Unassembled WGS sequence"/>
</dbReference>
<dbReference type="OrthoDB" id="360653at2759"/>
<reference evidence="6" key="1">
    <citation type="journal article" date="2018" name="Nat. Microbiol.">
        <title>Leveraging single-cell genomics to expand the fungal tree of life.</title>
        <authorList>
            <person name="Ahrendt S.R."/>
            <person name="Quandt C.A."/>
            <person name="Ciobanu D."/>
            <person name="Clum A."/>
            <person name="Salamov A."/>
            <person name="Andreopoulos B."/>
            <person name="Cheng J.F."/>
            <person name="Woyke T."/>
            <person name="Pelin A."/>
            <person name="Henrissat B."/>
            <person name="Reynolds N.K."/>
            <person name="Benny G.L."/>
            <person name="Smith M.E."/>
            <person name="James T.Y."/>
            <person name="Grigoriev I.V."/>
        </authorList>
    </citation>
    <scope>NUCLEOTIDE SEQUENCE [LARGE SCALE GENOMIC DNA]</scope>
    <source>
        <strain evidence="6">RSA 1356</strain>
    </source>
</reference>
<dbReference type="STRING" id="78915.A0A4P9XKY1"/>
<dbReference type="Gene3D" id="1.25.10.10">
    <property type="entry name" value="Leucine-rich Repeat Variant"/>
    <property type="match status" value="2"/>
</dbReference>
<feature type="compositionally biased region" description="Acidic residues" evidence="1">
    <location>
        <begin position="1660"/>
        <end position="1674"/>
    </location>
</feature>
<feature type="domain" description="U3 small nucleolar RNA-associated protein 20 N-terminal" evidence="2">
    <location>
        <begin position="48"/>
        <end position="689"/>
    </location>
</feature>
<organism evidence="5 6">
    <name type="scientific">Thamnocephalis sphaerospora</name>
    <dbReference type="NCBI Taxonomy" id="78915"/>
    <lineage>
        <taxon>Eukaryota</taxon>
        <taxon>Fungi</taxon>
        <taxon>Fungi incertae sedis</taxon>
        <taxon>Zoopagomycota</taxon>
        <taxon>Zoopagomycotina</taxon>
        <taxon>Zoopagomycetes</taxon>
        <taxon>Zoopagales</taxon>
        <taxon>Sigmoideomycetaceae</taxon>
        <taxon>Thamnocephalis</taxon>
    </lineage>
</organism>